<comment type="similarity">
    <text evidence="1">Belongs to the N-Me-Phe pilin family.</text>
</comment>
<feature type="signal peptide" evidence="3">
    <location>
        <begin position="1"/>
        <end position="19"/>
    </location>
</feature>
<dbReference type="Gene3D" id="3.30.700.10">
    <property type="entry name" value="Glycoprotein, Type 4 Pilin"/>
    <property type="match status" value="2"/>
</dbReference>
<dbReference type="Pfam" id="PF00114">
    <property type="entry name" value="Pilin"/>
    <property type="match status" value="1"/>
</dbReference>
<dbReference type="InterPro" id="IPR001082">
    <property type="entry name" value="Pilin"/>
</dbReference>
<accession>A0A974NDM4</accession>
<protein>
    <recommendedName>
        <fullName evidence="2">Pilin</fullName>
    </recommendedName>
</protein>
<dbReference type="GO" id="GO:0009289">
    <property type="term" value="C:pilus"/>
    <property type="evidence" value="ECO:0007669"/>
    <property type="project" value="InterPro"/>
</dbReference>
<organism evidence="4 5">
    <name type="scientific">Entomomonas asaccharolytica</name>
    <dbReference type="NCBI Taxonomy" id="2785331"/>
    <lineage>
        <taxon>Bacteria</taxon>
        <taxon>Pseudomonadati</taxon>
        <taxon>Pseudomonadota</taxon>
        <taxon>Gammaproteobacteria</taxon>
        <taxon>Pseudomonadales</taxon>
        <taxon>Pseudomonadaceae</taxon>
        <taxon>Entomomonas</taxon>
    </lineage>
</organism>
<evidence type="ECO:0000313" key="5">
    <source>
        <dbReference type="Proteomes" id="UP000595278"/>
    </source>
</evidence>
<reference evidence="4 5" key="1">
    <citation type="submission" date="2021-01" db="EMBL/GenBank/DDBJ databases">
        <title>Entomomonas sp. F2A isolated from a house cricket (Acheta domesticus).</title>
        <authorList>
            <person name="Spergser J."/>
            <person name="Busse H.-J."/>
        </authorList>
    </citation>
    <scope>NUCLEOTIDE SEQUENCE [LARGE SCALE GENOMIC DNA]</scope>
    <source>
        <strain evidence="4 5">F2A</strain>
    </source>
</reference>
<dbReference type="RefSeq" id="WP_201090567.1">
    <property type="nucleotide sequence ID" value="NZ_CP067393.1"/>
</dbReference>
<dbReference type="SUPFAM" id="SSF54523">
    <property type="entry name" value="Pili subunits"/>
    <property type="match status" value="1"/>
</dbReference>
<dbReference type="InterPro" id="IPR045584">
    <property type="entry name" value="Pilin-like"/>
</dbReference>
<evidence type="ECO:0000256" key="1">
    <source>
        <dbReference type="ARBA" id="ARBA00005233"/>
    </source>
</evidence>
<dbReference type="KEGG" id="eaz:JHT90_09635"/>
<dbReference type="GO" id="GO:0007155">
    <property type="term" value="P:cell adhesion"/>
    <property type="evidence" value="ECO:0007669"/>
    <property type="project" value="InterPro"/>
</dbReference>
<keyword evidence="5" id="KW-1185">Reference proteome</keyword>
<dbReference type="Proteomes" id="UP000595278">
    <property type="component" value="Chromosome"/>
</dbReference>
<feature type="chain" id="PRO_5036712871" description="Pilin" evidence="3">
    <location>
        <begin position="20"/>
        <end position="284"/>
    </location>
</feature>
<gene>
    <name evidence="4" type="ORF">JHT90_09635</name>
</gene>
<evidence type="ECO:0000313" key="4">
    <source>
        <dbReference type="EMBL" id="QQP84670.1"/>
    </source>
</evidence>
<keyword evidence="3" id="KW-0732">Signal</keyword>
<evidence type="ECO:0000256" key="2">
    <source>
        <dbReference type="ARBA" id="ARBA00029638"/>
    </source>
</evidence>
<proteinExistence type="inferred from homology"/>
<name>A0A974NDM4_9GAMM</name>
<sequence length="284" mass="31117">MKKLIAIASLVFGVQFATATETNPKPSLEEHQAAMGFLLAQEIVEAGRYFYKLYAECPTSLKDIGLENINQLTANLLADATIDENCYVTVNYANHAPVAAALQGKKLTIKPNTKELNALAGECSFDGPAVLAPPKDCKSQAFPYLTEDDTHVIDGFIRAYRTHNPALLKADALNELSSLILLPKMMVAQYYGEHKSCPTNNQMLGLSAPEELSVRFLKGIEVSGCDITATYKDSAPLPEQFRNKTITYSLQTNANNQQSTTSDADWLCQSDLEQGDLPKDCQTE</sequence>
<dbReference type="EMBL" id="CP067393">
    <property type="protein sequence ID" value="QQP84670.1"/>
    <property type="molecule type" value="Genomic_DNA"/>
</dbReference>
<evidence type="ECO:0000256" key="3">
    <source>
        <dbReference type="SAM" id="SignalP"/>
    </source>
</evidence>
<dbReference type="AlphaFoldDB" id="A0A974NDM4"/>